<feature type="transmembrane region" description="Helical" evidence="1">
    <location>
        <begin position="363"/>
        <end position="380"/>
    </location>
</feature>
<keyword evidence="1" id="KW-1133">Transmembrane helix</keyword>
<feature type="domain" description="Peptidase M1 membrane alanine aminopeptidase" evidence="2">
    <location>
        <begin position="866"/>
        <end position="1062"/>
    </location>
</feature>
<dbReference type="Pfam" id="PF01433">
    <property type="entry name" value="Peptidase_M1"/>
    <property type="match status" value="1"/>
</dbReference>
<reference evidence="4" key="1">
    <citation type="journal article" date="2019" name="Int. J. Syst. Evol. Microbiol.">
        <title>The Global Catalogue of Microorganisms (GCM) 10K type strain sequencing project: providing services to taxonomists for standard genome sequencing and annotation.</title>
        <authorList>
            <consortium name="The Broad Institute Genomics Platform"/>
            <consortium name="The Broad Institute Genome Sequencing Center for Infectious Disease"/>
            <person name="Wu L."/>
            <person name="Ma J."/>
        </authorList>
    </citation>
    <scope>NUCLEOTIDE SEQUENCE [LARGE SCALE GENOMIC DNA]</scope>
    <source>
        <strain evidence="4">JCM 13476</strain>
    </source>
</reference>
<dbReference type="EMBL" id="BAAAEJ010000005">
    <property type="protein sequence ID" value="GAA0387118.1"/>
    <property type="molecule type" value="Genomic_DNA"/>
</dbReference>
<feature type="transmembrane region" description="Helical" evidence="1">
    <location>
        <begin position="475"/>
        <end position="496"/>
    </location>
</feature>
<evidence type="ECO:0000313" key="4">
    <source>
        <dbReference type="Proteomes" id="UP001500791"/>
    </source>
</evidence>
<feature type="transmembrane region" description="Helical" evidence="1">
    <location>
        <begin position="566"/>
        <end position="589"/>
    </location>
</feature>
<feature type="transmembrane region" description="Helical" evidence="1">
    <location>
        <begin position="148"/>
        <end position="170"/>
    </location>
</feature>
<feature type="transmembrane region" description="Helical" evidence="1">
    <location>
        <begin position="18"/>
        <end position="37"/>
    </location>
</feature>
<evidence type="ECO:0000259" key="2">
    <source>
        <dbReference type="Pfam" id="PF01433"/>
    </source>
</evidence>
<feature type="transmembrane region" description="Helical" evidence="1">
    <location>
        <begin position="413"/>
        <end position="434"/>
    </location>
</feature>
<feature type="transmembrane region" description="Helical" evidence="1">
    <location>
        <begin position="446"/>
        <end position="468"/>
    </location>
</feature>
<proteinExistence type="predicted"/>
<protein>
    <submittedName>
        <fullName evidence="3">M1 family metallopeptidase</fullName>
    </submittedName>
</protein>
<dbReference type="RefSeq" id="WP_167178663.1">
    <property type="nucleotide sequence ID" value="NZ_BAAAEJ010000005.1"/>
</dbReference>
<keyword evidence="4" id="KW-1185">Reference proteome</keyword>
<feature type="transmembrane region" description="Helical" evidence="1">
    <location>
        <begin position="246"/>
        <end position="264"/>
    </location>
</feature>
<dbReference type="SUPFAM" id="SSF55486">
    <property type="entry name" value="Metalloproteases ('zincins'), catalytic domain"/>
    <property type="match status" value="1"/>
</dbReference>
<dbReference type="PANTHER" id="PTHR43471">
    <property type="entry name" value="ABC TRANSPORTER PERMEASE"/>
    <property type="match status" value="1"/>
</dbReference>
<evidence type="ECO:0000313" key="3">
    <source>
        <dbReference type="EMBL" id="GAA0387118.1"/>
    </source>
</evidence>
<feature type="transmembrane region" description="Helical" evidence="1">
    <location>
        <begin position="107"/>
        <end position="128"/>
    </location>
</feature>
<sequence>MLFKIAAFEFRYQLRQPTFWVVTILFGLLSFGVMAASDNIRVGGTGGNVYINAASAIITVHSILNLFFLLGAVGLVANAVSRDTTTGYGPLINATPITRFDYVLGRFAGSFLAAALAYSSISIGLIFGSFMPWIDPETVQALRLGDYAYAYLVFGLPGVFFTSAVVFSLATLTRSMMASYVGAVGLIILYFVVTSTLLSKPEMRELGSWLEPLGIGAFAEITRYWTPAQKNTQLPELTGVLLGNRLLWTGVGMAFLGAAVAFYSRATRGNSEKKQAKLQKAEKKAIAHAPQARPLASGRYGFAQSVTQFIARTRFEMGLIFKSPAYLVLMLFGFLMAITTLLFGGEMYGVKTFPATRDVIQMLQGSFSLVTIVIAIYYSGELVWRDQDRKIHEIVDSTPAADWTFMVPKVMGLALVLISTLALSVFAGLIAQIVRGWYQFELGKYLFWYVLPDSIGLIMMAVLSIFVQSLSPNRFVGWAIMVVYIIFTIVASGFGWDHYLYNFASWPSVPLSDLNGTAGFHTITLPAVLYWAAFSIMLLVATFALWRRGAETRFKPRFQRAPRRLLGSAGIIGGASLAAFIGLGVLVYVNTNVWNTYEHKNAAEARMADREKQLLAFENTPQPTVKDVKLDIKLFPHDRYMTTTGSYVVENTTDKPIPAVHLGWPRDTEMKIEVEGAKLDREWKQHQYRIYRFDTPLQPGEKRTITFDSRYGQRGFGVGYLMTSIVDNGTFVNNGAFAPSIGMDRGGLLSDRTKRRKFGLPDELRMRDLNDPQGLLHNYIGADWVNSDITVSTVADQTPIAPGYKMSDTTANGRRTARFVSEAPILHFFSVQSAAYEVAKKTHNGISLEVYHHPTHGVHAPRMLTALEKSLDYYQSAFGPYQFRQARIIEFPGYSSFAQAFANTMPYSESIGFNADLRKPDAIDYVTFVTAHELAHQWWAHQIVGANVQGATTLSETLAEYSALMVMEKMYGQEQIRRFLKYDLDNYLSARGSERLGEFPLERVEAGQGYIHYRKGGHVLYLLRDQLGEDVVNRALSKLLAAHKFGSAPYPRSVDLIAALKAEAPAEKHALITDLMEKITLYDLKVTSTRATRRADGKWDVVLQIEARKLYADDKGNEKTAPLDEQMEIGLLMSEPGMGVIAPKDIVLLERHNIRSGPQTLRLVANSKPKFAVIDPFTRWIDRDASNNIKPVE</sequence>
<feature type="transmembrane region" description="Helical" evidence="1">
    <location>
        <begin position="49"/>
        <end position="77"/>
    </location>
</feature>
<organism evidence="3 4">
    <name type="scientific">Brevundimonas terrae</name>
    <dbReference type="NCBI Taxonomy" id="363631"/>
    <lineage>
        <taxon>Bacteria</taxon>
        <taxon>Pseudomonadati</taxon>
        <taxon>Pseudomonadota</taxon>
        <taxon>Alphaproteobacteria</taxon>
        <taxon>Caulobacterales</taxon>
        <taxon>Caulobacteraceae</taxon>
        <taxon>Brevundimonas</taxon>
    </lineage>
</organism>
<keyword evidence="1" id="KW-0472">Membrane</keyword>
<feature type="transmembrane region" description="Helical" evidence="1">
    <location>
        <begin position="528"/>
        <end position="546"/>
    </location>
</feature>
<dbReference type="Proteomes" id="UP001500791">
    <property type="component" value="Unassembled WGS sequence"/>
</dbReference>
<accession>A0ABP3I189</accession>
<name>A0ABP3I189_9CAUL</name>
<dbReference type="InterPro" id="IPR027268">
    <property type="entry name" value="Peptidase_M4/M1_CTD_sf"/>
</dbReference>
<dbReference type="InterPro" id="IPR014782">
    <property type="entry name" value="Peptidase_M1_dom"/>
</dbReference>
<comment type="caution">
    <text evidence="3">The sequence shown here is derived from an EMBL/GenBank/DDBJ whole genome shotgun (WGS) entry which is preliminary data.</text>
</comment>
<dbReference type="PANTHER" id="PTHR43471:SF12">
    <property type="entry name" value="HYPOTHETICAL MEMBRANE PROTEIN, CONSERVED"/>
    <property type="match status" value="1"/>
</dbReference>
<keyword evidence="1" id="KW-0812">Transmembrane</keyword>
<feature type="transmembrane region" description="Helical" evidence="1">
    <location>
        <begin position="324"/>
        <end position="343"/>
    </location>
</feature>
<dbReference type="Gene3D" id="1.10.390.10">
    <property type="entry name" value="Neutral Protease Domain 2"/>
    <property type="match status" value="1"/>
</dbReference>
<feature type="transmembrane region" description="Helical" evidence="1">
    <location>
        <begin position="177"/>
        <end position="198"/>
    </location>
</feature>
<evidence type="ECO:0000256" key="1">
    <source>
        <dbReference type="SAM" id="Phobius"/>
    </source>
</evidence>
<gene>
    <name evidence="3" type="ORF">GCM10009093_12390</name>
</gene>